<sequence length="456" mass="53025">MPIVTRRYTFRLYPNVAQTSKLFEARRLHCYLYNAAISHRKTEYERFGKSVTYLQQQNVLPAFKEDWPEYKELHSQTLQATLKRVDLSYNRFFKGLSKRPKFQSIRNYSGWTYPAYSGWKALTNGKHGQVVLNDLGINIRIRGQVHQWGTPTTLTIIYKPYLNQWYASFTVNVEVPNSKFGSESTLSYQSILAVDLGTQTALTGYDGEDFIELENPRFVRQSEEKVQRLSKKLRRKRSPNHNKKIPASKRWKKARKQVSKLQRKVANQRKNWQHQVTREIASRYDIVVTEKLETKNMTRKAKKGSKRKHQKPRLNRSILDVGFGTLNQQITYKVQSKGGLVIFLPTKKIKPSQRCPQCGTVHKHWADLSNRYHICDNCHFEKGRDKSSVMVMYNVVTNQQTGLGTRLEIVDLTISTSKTRKHTGSMKQMGEMKRQKSRQNNKSLGDLETPTSQKSG</sequence>
<dbReference type="Pfam" id="PF07282">
    <property type="entry name" value="Cas12f1-like_TNB"/>
    <property type="match status" value="1"/>
</dbReference>
<dbReference type="GO" id="GO:0046872">
    <property type="term" value="F:metal ion binding"/>
    <property type="evidence" value="ECO:0007669"/>
    <property type="project" value="UniProtKB-KW"/>
</dbReference>
<evidence type="ECO:0000256" key="3">
    <source>
        <dbReference type="ARBA" id="ARBA00022723"/>
    </source>
</evidence>
<dbReference type="GO" id="GO:0032196">
    <property type="term" value="P:transposition"/>
    <property type="evidence" value="ECO:0007669"/>
    <property type="project" value="UniProtKB-KW"/>
</dbReference>
<evidence type="ECO:0000256" key="5">
    <source>
        <dbReference type="ARBA" id="ARBA00023125"/>
    </source>
</evidence>
<dbReference type="Proteomes" id="UP000287247">
    <property type="component" value="Unassembled WGS sequence"/>
</dbReference>
<feature type="domain" description="Transposase putative helix-turn-helix" evidence="10">
    <location>
        <begin position="1"/>
        <end position="49"/>
    </location>
</feature>
<evidence type="ECO:0000256" key="6">
    <source>
        <dbReference type="ARBA" id="ARBA00023172"/>
    </source>
</evidence>
<dbReference type="NCBIfam" id="NF040570">
    <property type="entry name" value="guided_TnpB"/>
    <property type="match status" value="1"/>
</dbReference>
<dbReference type="GO" id="GO:0003677">
    <property type="term" value="F:DNA binding"/>
    <property type="evidence" value="ECO:0007669"/>
    <property type="project" value="UniProtKB-KW"/>
</dbReference>
<keyword evidence="5" id="KW-0238">DNA-binding</keyword>
<accession>A0A401IJ38</accession>
<name>A0A401IJ38_APHSA</name>
<evidence type="ECO:0000259" key="9">
    <source>
        <dbReference type="Pfam" id="PF07282"/>
    </source>
</evidence>
<feature type="compositionally biased region" description="Polar residues" evidence="7">
    <location>
        <begin position="438"/>
        <end position="456"/>
    </location>
</feature>
<evidence type="ECO:0000256" key="4">
    <source>
        <dbReference type="ARBA" id="ARBA00022833"/>
    </source>
</evidence>
<feature type="domain" description="Cas12f1-like TNB" evidence="9">
    <location>
        <begin position="323"/>
        <end position="386"/>
    </location>
</feature>
<dbReference type="InterPro" id="IPR001959">
    <property type="entry name" value="Transposase"/>
</dbReference>
<organism evidence="11 12">
    <name type="scientific">Aphanothece sacrum FPU1</name>
    <dbReference type="NCBI Taxonomy" id="1920663"/>
    <lineage>
        <taxon>Bacteria</taxon>
        <taxon>Bacillati</taxon>
        <taxon>Cyanobacteriota</taxon>
        <taxon>Cyanophyceae</taxon>
        <taxon>Oscillatoriophycideae</taxon>
        <taxon>Chroococcales</taxon>
        <taxon>Aphanothecaceae</taxon>
        <taxon>Aphanothece</taxon>
    </lineage>
</organism>
<feature type="region of interest" description="Disordered" evidence="7">
    <location>
        <begin position="418"/>
        <end position="456"/>
    </location>
</feature>
<feature type="domain" description="Probable transposase IS891/IS1136/IS1341" evidence="8">
    <location>
        <begin position="173"/>
        <end position="299"/>
    </location>
</feature>
<dbReference type="GO" id="GO:0006310">
    <property type="term" value="P:DNA recombination"/>
    <property type="evidence" value="ECO:0007669"/>
    <property type="project" value="UniProtKB-KW"/>
</dbReference>
<dbReference type="RefSeq" id="WP_227873345.1">
    <property type="nucleotide sequence ID" value="NZ_BDQK01000013.1"/>
</dbReference>
<evidence type="ECO:0000259" key="8">
    <source>
        <dbReference type="Pfam" id="PF01385"/>
    </source>
</evidence>
<dbReference type="InterPro" id="IPR021027">
    <property type="entry name" value="Transposase_put_HTH"/>
</dbReference>
<dbReference type="Pfam" id="PF12323">
    <property type="entry name" value="HTH_OrfB_IS605"/>
    <property type="match status" value="1"/>
</dbReference>
<keyword evidence="4" id="KW-0862">Zinc</keyword>
<keyword evidence="12" id="KW-1185">Reference proteome</keyword>
<comment type="caution">
    <text evidence="11">The sequence shown here is derived from an EMBL/GenBank/DDBJ whole genome shotgun (WGS) entry which is preliminary data.</text>
</comment>
<proteinExistence type="inferred from homology"/>
<keyword evidence="6" id="KW-0233">DNA recombination</keyword>
<keyword evidence="2" id="KW-0815">Transposition</keyword>
<evidence type="ECO:0000313" key="12">
    <source>
        <dbReference type="Proteomes" id="UP000287247"/>
    </source>
</evidence>
<evidence type="ECO:0000256" key="7">
    <source>
        <dbReference type="SAM" id="MobiDB-lite"/>
    </source>
</evidence>
<dbReference type="AlphaFoldDB" id="A0A401IJ38"/>
<keyword evidence="3" id="KW-0479">Metal-binding</keyword>
<comment type="similarity">
    <text evidence="1">In the C-terminal section; belongs to the transposase 35 family.</text>
</comment>
<protein>
    <submittedName>
        <fullName evidence="11">Transposase</fullName>
    </submittedName>
</protein>
<evidence type="ECO:0000259" key="10">
    <source>
        <dbReference type="Pfam" id="PF12323"/>
    </source>
</evidence>
<evidence type="ECO:0000256" key="2">
    <source>
        <dbReference type="ARBA" id="ARBA00022578"/>
    </source>
</evidence>
<evidence type="ECO:0000256" key="1">
    <source>
        <dbReference type="ARBA" id="ARBA00008761"/>
    </source>
</evidence>
<evidence type="ECO:0000313" key="11">
    <source>
        <dbReference type="EMBL" id="GBF81313.1"/>
    </source>
</evidence>
<dbReference type="Pfam" id="PF01385">
    <property type="entry name" value="OrfB_IS605"/>
    <property type="match status" value="1"/>
</dbReference>
<dbReference type="EMBL" id="BDQK01000013">
    <property type="protein sequence ID" value="GBF81313.1"/>
    <property type="molecule type" value="Genomic_DNA"/>
</dbReference>
<gene>
    <name evidence="11" type="ORF">AsFPU1_2726</name>
</gene>
<reference evidence="12" key="1">
    <citation type="submission" date="2017-05" db="EMBL/GenBank/DDBJ databases">
        <title>Physiological properties and genetic analysis related to exopolysaccharide production of fresh-water unicellular cyanobacterium Aphanothece sacrum, Suizenji Nori, that has been cultured as a food source in Japan.</title>
        <authorList>
            <person name="Kanesaki Y."/>
            <person name="Yoshikawa S."/>
            <person name="Ohki K."/>
        </authorList>
    </citation>
    <scope>NUCLEOTIDE SEQUENCE [LARGE SCALE GENOMIC DNA]</scope>
    <source>
        <strain evidence="12">FPU1</strain>
    </source>
</reference>
<dbReference type="InterPro" id="IPR010095">
    <property type="entry name" value="Cas12f1-like_TNB"/>
</dbReference>